<dbReference type="EMBL" id="JAFCMP010000030">
    <property type="protein sequence ID" value="KAG5190697.1"/>
    <property type="molecule type" value="Genomic_DNA"/>
</dbReference>
<feature type="region of interest" description="Disordered" evidence="1">
    <location>
        <begin position="1"/>
        <end position="41"/>
    </location>
</feature>
<protein>
    <submittedName>
        <fullName evidence="3">Endonuclease/exonuclease/phosphatase</fullName>
    </submittedName>
</protein>
<dbReference type="PANTHER" id="PTHR12121">
    <property type="entry name" value="CARBON CATABOLITE REPRESSOR PROTEIN 4"/>
    <property type="match status" value="1"/>
</dbReference>
<keyword evidence="4" id="KW-1185">Reference proteome</keyword>
<proteinExistence type="predicted"/>
<dbReference type="GO" id="GO:0000175">
    <property type="term" value="F:3'-5'-RNA exonuclease activity"/>
    <property type="evidence" value="ECO:0007669"/>
    <property type="project" value="TreeGrafter"/>
</dbReference>
<dbReference type="Proteomes" id="UP000664859">
    <property type="component" value="Unassembled WGS sequence"/>
</dbReference>
<dbReference type="PANTHER" id="PTHR12121:SF31">
    <property type="entry name" value="FAMILY PROTEIN, PUTATIVE, EXPRESSED-RELATED"/>
    <property type="match status" value="1"/>
</dbReference>
<dbReference type="GO" id="GO:0004519">
    <property type="term" value="F:endonuclease activity"/>
    <property type="evidence" value="ECO:0007669"/>
    <property type="project" value="UniProtKB-KW"/>
</dbReference>
<gene>
    <name evidence="3" type="ORF">JKP88DRAFT_175457</name>
</gene>
<evidence type="ECO:0000259" key="2">
    <source>
        <dbReference type="Pfam" id="PF03372"/>
    </source>
</evidence>
<name>A0A835ZAD2_9STRA</name>
<dbReference type="InterPro" id="IPR050410">
    <property type="entry name" value="CCR4/nocturin_mRNA_transcr"/>
</dbReference>
<keyword evidence="3" id="KW-0269">Exonuclease</keyword>
<sequence>MSGIRQRGREPTPADAVAQQSVRHSHHVANTSRSPRHRGAGQGSLVLTTFNLLAPVYKRIDEQALRKEGLRPQSVDPEGGLLESLKETWQGRPSRESECDAMWRARARSTVEFVKESMTGSDIICFQEYWFQDAYQELFREQLEQEYSFFTKQRTGHKADGIAILLRKGSAAAAAAQGVSLCSIGNRVALLLHVKPEGGRDFLLANCHLTFPHNLFDRQLQQQQIQGVTAALDEFAEQEGLAVDTPRVIVGDFNVEESDPVCAHLRDLGYKSAFSTLHSTDKHVVTHYNHNAEEVMVDHVWVLGLADSQHQRRGESPEGESQQEGEGGAGAPGLSIGKALLLPKGVDDSRWNRSFALSDHRPLQVRIDWPQAQARSARDAQA</sequence>
<dbReference type="OrthoDB" id="10253982at2759"/>
<dbReference type="Gene3D" id="3.60.10.10">
    <property type="entry name" value="Endonuclease/exonuclease/phosphatase"/>
    <property type="match status" value="1"/>
</dbReference>
<keyword evidence="3" id="KW-0255">Endonuclease</keyword>
<dbReference type="AlphaFoldDB" id="A0A835ZAD2"/>
<dbReference type="Pfam" id="PF03372">
    <property type="entry name" value="Exo_endo_phos"/>
    <property type="match status" value="1"/>
</dbReference>
<dbReference type="InterPro" id="IPR036691">
    <property type="entry name" value="Endo/exonu/phosph_ase_sf"/>
</dbReference>
<reference evidence="3" key="1">
    <citation type="submission" date="2021-02" db="EMBL/GenBank/DDBJ databases">
        <title>First Annotated Genome of the Yellow-green Alga Tribonema minus.</title>
        <authorList>
            <person name="Mahan K.M."/>
        </authorList>
    </citation>
    <scope>NUCLEOTIDE SEQUENCE</scope>
    <source>
        <strain evidence="3">UTEX B ZZ1240</strain>
    </source>
</reference>
<comment type="caution">
    <text evidence="3">The sequence shown here is derived from an EMBL/GenBank/DDBJ whole genome shotgun (WGS) entry which is preliminary data.</text>
</comment>
<feature type="region of interest" description="Disordered" evidence="1">
    <location>
        <begin position="308"/>
        <end position="336"/>
    </location>
</feature>
<keyword evidence="3" id="KW-0540">Nuclease</keyword>
<evidence type="ECO:0000313" key="4">
    <source>
        <dbReference type="Proteomes" id="UP000664859"/>
    </source>
</evidence>
<feature type="compositionally biased region" description="Polar residues" evidence="1">
    <location>
        <begin position="18"/>
        <end position="33"/>
    </location>
</feature>
<dbReference type="SUPFAM" id="SSF56219">
    <property type="entry name" value="DNase I-like"/>
    <property type="match status" value="1"/>
</dbReference>
<accession>A0A835ZAD2</accession>
<organism evidence="3 4">
    <name type="scientific">Tribonema minus</name>
    <dbReference type="NCBI Taxonomy" id="303371"/>
    <lineage>
        <taxon>Eukaryota</taxon>
        <taxon>Sar</taxon>
        <taxon>Stramenopiles</taxon>
        <taxon>Ochrophyta</taxon>
        <taxon>PX clade</taxon>
        <taxon>Xanthophyceae</taxon>
        <taxon>Tribonematales</taxon>
        <taxon>Tribonemataceae</taxon>
        <taxon>Tribonema</taxon>
    </lineage>
</organism>
<evidence type="ECO:0000256" key="1">
    <source>
        <dbReference type="SAM" id="MobiDB-lite"/>
    </source>
</evidence>
<evidence type="ECO:0000313" key="3">
    <source>
        <dbReference type="EMBL" id="KAG5190697.1"/>
    </source>
</evidence>
<feature type="domain" description="Endonuclease/exonuclease/phosphatase" evidence="2">
    <location>
        <begin position="104"/>
        <end position="302"/>
    </location>
</feature>
<dbReference type="InterPro" id="IPR005135">
    <property type="entry name" value="Endo/exonuclease/phosphatase"/>
</dbReference>
<keyword evidence="3" id="KW-0378">Hydrolase</keyword>